<dbReference type="GO" id="GO:0004040">
    <property type="term" value="F:amidase activity"/>
    <property type="evidence" value="ECO:0007669"/>
    <property type="project" value="InterPro"/>
</dbReference>
<sequence>MPSRMMRTTVVFAFFSSLIFTNLSDASTSTTEMKEYSHNGIQKNLPDLRKYPSGTPRKKAFLNIVVPVVDQHNQKIMQDRKWLLSHQKTVHWSVQDIDRLKKICMDYKMTCNSPRQVNWDSLLSRVDIIPTHFVATQAAAESGWGTSELAQKNNNLFGMRCASCGKTKGKIKGYSVYRTIDDSVVAYMKNLNTHRAYKSLRSSRANQRTTQKTLNTSKLIDNLNGYSELGANYNRYLHRVFNGNKNLISEVQELGRVDV</sequence>
<keyword evidence="1" id="KW-0732">Signal</keyword>
<dbReference type="PANTHER" id="PTHR40572">
    <property type="entry name" value="PROTEIN BAX"/>
    <property type="match status" value="1"/>
</dbReference>
<accession>A0A1I7ESM4</accession>
<dbReference type="InterPro" id="IPR002901">
    <property type="entry name" value="MGlyc_endo_b_GlcNAc-like_dom"/>
</dbReference>
<organism evidence="3 4">
    <name type="scientific">Xenorhabdus koppenhoeferi</name>
    <dbReference type="NCBI Taxonomy" id="351659"/>
    <lineage>
        <taxon>Bacteria</taxon>
        <taxon>Pseudomonadati</taxon>
        <taxon>Pseudomonadota</taxon>
        <taxon>Gammaproteobacteria</taxon>
        <taxon>Enterobacterales</taxon>
        <taxon>Morganellaceae</taxon>
        <taxon>Xenorhabdus</taxon>
    </lineage>
</organism>
<evidence type="ECO:0000313" key="3">
    <source>
        <dbReference type="EMBL" id="SFU26893.1"/>
    </source>
</evidence>
<dbReference type="AlphaFoldDB" id="A0A1I7ESM4"/>
<reference evidence="4" key="1">
    <citation type="submission" date="2016-10" db="EMBL/GenBank/DDBJ databases">
        <authorList>
            <person name="Varghese N."/>
            <person name="Submissions S."/>
        </authorList>
    </citation>
    <scope>NUCLEOTIDE SEQUENCE [LARGE SCALE GENOMIC DNA]</scope>
    <source>
        <strain evidence="4">DSM 18168</strain>
    </source>
</reference>
<dbReference type="Gene3D" id="1.10.530.10">
    <property type="match status" value="1"/>
</dbReference>
<feature type="signal peptide" evidence="1">
    <location>
        <begin position="1"/>
        <end position="26"/>
    </location>
</feature>
<dbReference type="OrthoDB" id="9788155at2"/>
<evidence type="ECO:0000256" key="1">
    <source>
        <dbReference type="SAM" id="SignalP"/>
    </source>
</evidence>
<dbReference type="Proteomes" id="UP000242496">
    <property type="component" value="Unassembled WGS sequence"/>
</dbReference>
<gene>
    <name evidence="3" type="ORF">SAMN05421784_10125</name>
</gene>
<dbReference type="NCBIfam" id="NF007681">
    <property type="entry name" value="PRK10356.1"/>
    <property type="match status" value="1"/>
</dbReference>
<dbReference type="RefSeq" id="WP_092547222.1">
    <property type="nucleotide sequence ID" value="NZ_CAWRBG010000044.1"/>
</dbReference>
<name>A0A1I7ESM4_9GAMM</name>
<dbReference type="InterPro" id="IPR053195">
    <property type="entry name" value="Bax-like"/>
</dbReference>
<dbReference type="Pfam" id="PF01832">
    <property type="entry name" value="Glucosaminidase"/>
    <property type="match status" value="1"/>
</dbReference>
<evidence type="ECO:0000313" key="4">
    <source>
        <dbReference type="Proteomes" id="UP000242496"/>
    </source>
</evidence>
<proteinExistence type="predicted"/>
<evidence type="ECO:0000259" key="2">
    <source>
        <dbReference type="SMART" id="SM00047"/>
    </source>
</evidence>
<dbReference type="EMBL" id="FPBJ01000001">
    <property type="protein sequence ID" value="SFU26893.1"/>
    <property type="molecule type" value="Genomic_DNA"/>
</dbReference>
<dbReference type="PANTHER" id="PTHR40572:SF1">
    <property type="entry name" value="PROTEIN BAX"/>
    <property type="match status" value="1"/>
</dbReference>
<feature type="domain" description="Mannosyl-glycoprotein endo-beta-N-acetylglucosamidase-like" evidence="2">
    <location>
        <begin position="108"/>
        <end position="234"/>
    </location>
</feature>
<keyword evidence="4" id="KW-1185">Reference proteome</keyword>
<dbReference type="STRING" id="351659.SAMN05421784_10125"/>
<protein>
    <submittedName>
        <fullName evidence="3">Bax protein</fullName>
    </submittedName>
</protein>
<feature type="chain" id="PRO_5017236777" evidence="1">
    <location>
        <begin position="27"/>
        <end position="259"/>
    </location>
</feature>
<dbReference type="SMART" id="SM00047">
    <property type="entry name" value="LYZ2"/>
    <property type="match status" value="1"/>
</dbReference>